<feature type="compositionally biased region" description="Polar residues" evidence="1">
    <location>
        <begin position="38"/>
        <end position="48"/>
    </location>
</feature>
<feature type="compositionally biased region" description="Basic and acidic residues" evidence="1">
    <location>
        <begin position="156"/>
        <end position="170"/>
    </location>
</feature>
<dbReference type="Proteomes" id="UP001233999">
    <property type="component" value="Unassembled WGS sequence"/>
</dbReference>
<sequence>MSGKRKPSPDSPLVSLSPNSLLLASPPLFNDNEEHEVNNTSFIKANQQKNKELTKSAKLQRPQKLKALVSNRSKTFDSLTDNSDYDNVQSPGEVSNASSDGPVYVRTPGFEHHAQEFEVPKSRQGFNETEREHATSRSSSKTPLASKKKKSFVQGKSDEKDDVDIIRKTDPSSSKHKPKK</sequence>
<protein>
    <submittedName>
        <fullName evidence="2">Uncharacterized protein</fullName>
    </submittedName>
</protein>
<name>A0AAD8E3C9_DIPPU</name>
<evidence type="ECO:0000313" key="2">
    <source>
        <dbReference type="EMBL" id="KAJ9575728.1"/>
    </source>
</evidence>
<reference evidence="2" key="2">
    <citation type="submission" date="2023-05" db="EMBL/GenBank/DDBJ databases">
        <authorList>
            <person name="Fouks B."/>
        </authorList>
    </citation>
    <scope>NUCLEOTIDE SEQUENCE</scope>
    <source>
        <strain evidence="2">Stay&amp;Tobe</strain>
        <tissue evidence="2">Testes</tissue>
    </source>
</reference>
<dbReference type="AlphaFoldDB" id="A0AAD8E3C9"/>
<feature type="compositionally biased region" description="Low complexity" evidence="1">
    <location>
        <begin position="11"/>
        <end position="28"/>
    </location>
</feature>
<evidence type="ECO:0000313" key="3">
    <source>
        <dbReference type="Proteomes" id="UP001233999"/>
    </source>
</evidence>
<feature type="region of interest" description="Disordered" evidence="1">
    <location>
        <begin position="1"/>
        <end position="180"/>
    </location>
</feature>
<evidence type="ECO:0000256" key="1">
    <source>
        <dbReference type="SAM" id="MobiDB-lite"/>
    </source>
</evidence>
<feature type="compositionally biased region" description="Basic and acidic residues" evidence="1">
    <location>
        <begin position="109"/>
        <end position="121"/>
    </location>
</feature>
<comment type="caution">
    <text evidence="2">The sequence shown here is derived from an EMBL/GenBank/DDBJ whole genome shotgun (WGS) entry which is preliminary data.</text>
</comment>
<dbReference type="EMBL" id="JASPKZ010009821">
    <property type="protein sequence ID" value="KAJ9575728.1"/>
    <property type="molecule type" value="Genomic_DNA"/>
</dbReference>
<feature type="non-terminal residue" evidence="2">
    <location>
        <position position="180"/>
    </location>
</feature>
<accession>A0AAD8E3C9</accession>
<proteinExistence type="predicted"/>
<organism evidence="2 3">
    <name type="scientific">Diploptera punctata</name>
    <name type="common">Pacific beetle cockroach</name>
    <dbReference type="NCBI Taxonomy" id="6984"/>
    <lineage>
        <taxon>Eukaryota</taxon>
        <taxon>Metazoa</taxon>
        <taxon>Ecdysozoa</taxon>
        <taxon>Arthropoda</taxon>
        <taxon>Hexapoda</taxon>
        <taxon>Insecta</taxon>
        <taxon>Pterygota</taxon>
        <taxon>Neoptera</taxon>
        <taxon>Polyneoptera</taxon>
        <taxon>Dictyoptera</taxon>
        <taxon>Blattodea</taxon>
        <taxon>Blaberoidea</taxon>
        <taxon>Blaberidae</taxon>
        <taxon>Diplopterinae</taxon>
        <taxon>Diploptera</taxon>
    </lineage>
</organism>
<gene>
    <name evidence="2" type="ORF">L9F63_007374</name>
</gene>
<feature type="compositionally biased region" description="Polar residues" evidence="1">
    <location>
        <begin position="70"/>
        <end position="99"/>
    </location>
</feature>
<keyword evidence="3" id="KW-1185">Reference proteome</keyword>
<reference evidence="2" key="1">
    <citation type="journal article" date="2023" name="IScience">
        <title>Live-bearing cockroach genome reveals convergent evolutionary mechanisms linked to viviparity in insects and beyond.</title>
        <authorList>
            <person name="Fouks B."/>
            <person name="Harrison M.C."/>
            <person name="Mikhailova A.A."/>
            <person name="Marchal E."/>
            <person name="English S."/>
            <person name="Carruthers M."/>
            <person name="Jennings E.C."/>
            <person name="Chiamaka E.L."/>
            <person name="Frigard R.A."/>
            <person name="Pippel M."/>
            <person name="Attardo G.M."/>
            <person name="Benoit J.B."/>
            <person name="Bornberg-Bauer E."/>
            <person name="Tobe S.S."/>
        </authorList>
    </citation>
    <scope>NUCLEOTIDE SEQUENCE</scope>
    <source>
        <strain evidence="2">Stay&amp;Tobe</strain>
    </source>
</reference>